<keyword evidence="8" id="KW-1185">Reference proteome</keyword>
<feature type="transmembrane region" description="Helical" evidence="6">
    <location>
        <begin position="256"/>
        <end position="281"/>
    </location>
</feature>
<accession>A0A920C8N5</accession>
<feature type="transmembrane region" description="Helical" evidence="6">
    <location>
        <begin position="231"/>
        <end position="250"/>
    </location>
</feature>
<dbReference type="RefSeq" id="WP_212921262.1">
    <property type="nucleotide sequence ID" value="NZ_BORP01000004.1"/>
</dbReference>
<keyword evidence="4 6" id="KW-1133">Transmembrane helix</keyword>
<evidence type="ECO:0000256" key="2">
    <source>
        <dbReference type="ARBA" id="ARBA00009773"/>
    </source>
</evidence>
<comment type="similarity">
    <text evidence="2">Belongs to the autoinducer-2 exporter (AI-2E) (TC 2.A.86) family.</text>
</comment>
<reference evidence="7" key="1">
    <citation type="submission" date="2021-03" db="EMBL/GenBank/DDBJ databases">
        <title>Antimicrobial resistance genes in bacteria isolated from Japanese honey, and their potential for conferring macrolide and lincosamide resistance in the American foulbrood pathogen Paenibacillus larvae.</title>
        <authorList>
            <person name="Okamoto M."/>
            <person name="Kumagai M."/>
            <person name="Kanamori H."/>
            <person name="Takamatsu D."/>
        </authorList>
    </citation>
    <scope>NUCLEOTIDE SEQUENCE</scope>
    <source>
        <strain evidence="7">J43TS3</strain>
    </source>
</reference>
<dbReference type="InterPro" id="IPR014227">
    <property type="entry name" value="YtvI-like"/>
</dbReference>
<dbReference type="InterPro" id="IPR002549">
    <property type="entry name" value="AI-2E-like"/>
</dbReference>
<feature type="transmembrane region" description="Helical" evidence="6">
    <location>
        <begin position="9"/>
        <end position="26"/>
    </location>
</feature>
<evidence type="ECO:0000313" key="8">
    <source>
        <dbReference type="Proteomes" id="UP000676917"/>
    </source>
</evidence>
<feature type="transmembrane region" description="Helical" evidence="6">
    <location>
        <begin position="63"/>
        <end position="84"/>
    </location>
</feature>
<dbReference type="AlphaFoldDB" id="A0A920C8N5"/>
<keyword evidence="5 6" id="KW-0472">Membrane</keyword>
<feature type="transmembrane region" description="Helical" evidence="6">
    <location>
        <begin position="323"/>
        <end position="354"/>
    </location>
</feature>
<protein>
    <submittedName>
        <fullName evidence="7">Sporulation integral membrane protein YtvI</fullName>
    </submittedName>
</protein>
<dbReference type="PANTHER" id="PTHR21716:SF68">
    <property type="entry name" value="TRANSPORT PROTEIN YTVI-RELATED"/>
    <property type="match status" value="1"/>
</dbReference>
<evidence type="ECO:0000313" key="7">
    <source>
        <dbReference type="EMBL" id="GIO27807.1"/>
    </source>
</evidence>
<proteinExistence type="inferred from homology"/>
<evidence type="ECO:0000256" key="3">
    <source>
        <dbReference type="ARBA" id="ARBA00022692"/>
    </source>
</evidence>
<evidence type="ECO:0000256" key="6">
    <source>
        <dbReference type="SAM" id="Phobius"/>
    </source>
</evidence>
<dbReference type="NCBIfam" id="TIGR02872">
    <property type="entry name" value="spore_ytvI"/>
    <property type="match status" value="1"/>
</dbReference>
<comment type="subcellular location">
    <subcellularLocation>
        <location evidence="1">Membrane</location>
        <topology evidence="1">Multi-pass membrane protein</topology>
    </subcellularLocation>
</comment>
<feature type="transmembrane region" description="Helical" evidence="6">
    <location>
        <begin position="32"/>
        <end position="51"/>
    </location>
</feature>
<feature type="transmembrane region" description="Helical" evidence="6">
    <location>
        <begin position="288"/>
        <end position="308"/>
    </location>
</feature>
<keyword evidence="3 6" id="KW-0812">Transmembrane</keyword>
<dbReference type="Proteomes" id="UP000676917">
    <property type="component" value="Unassembled WGS sequence"/>
</dbReference>
<gene>
    <name evidence="7" type="ORF">J43TS3_24180</name>
</gene>
<comment type="caution">
    <text evidence="7">The sequence shown here is derived from an EMBL/GenBank/DDBJ whole genome shotgun (WGS) entry which is preliminary data.</text>
</comment>
<feature type="transmembrane region" description="Helical" evidence="6">
    <location>
        <begin position="168"/>
        <end position="190"/>
    </location>
</feature>
<dbReference type="GO" id="GO:0016020">
    <property type="term" value="C:membrane"/>
    <property type="evidence" value="ECO:0007669"/>
    <property type="project" value="UniProtKB-SubCell"/>
</dbReference>
<evidence type="ECO:0000256" key="1">
    <source>
        <dbReference type="ARBA" id="ARBA00004141"/>
    </source>
</evidence>
<dbReference type="EMBL" id="BORP01000004">
    <property type="protein sequence ID" value="GIO27807.1"/>
    <property type="molecule type" value="Genomic_DNA"/>
</dbReference>
<dbReference type="GO" id="GO:0055085">
    <property type="term" value="P:transmembrane transport"/>
    <property type="evidence" value="ECO:0007669"/>
    <property type="project" value="TreeGrafter"/>
</dbReference>
<dbReference type="Pfam" id="PF01594">
    <property type="entry name" value="AI-2E_transport"/>
    <property type="match status" value="1"/>
</dbReference>
<sequence>MYKQILERLLRGILVVIILVLSYFTLKLSINYIFPFIVAFFLAAILNPFVTSIEAKWRIPRSLATLIVISTIFLICTGLLILIITEVIQGTTYLLERMPIYFTSLLEFVESILEDHIFPFYQSITSYFQSLDPSHQATIQENIEKFVTNLADNGTNFLQSSLLQIPEIVGFIPGLLTIFIVVWLATFMIINDWNNLTKKLINLLPKKIHYFFIDFQQGVKKAFSGYLKAQLILILITAILILLGLMLLKVQHALTIALFAALVDLLPLVGTGIIFIPWILFTFITGNYSFSIAISVLYMIVIITRQVIEPKILATSIGINPLLSLIILFITIQVWGIIGVIAAPFILIIAYVLFQSGIFLKLFHFIKG</sequence>
<evidence type="ECO:0000256" key="5">
    <source>
        <dbReference type="ARBA" id="ARBA00023136"/>
    </source>
</evidence>
<name>A0A920C8N5_9BACI</name>
<evidence type="ECO:0000256" key="4">
    <source>
        <dbReference type="ARBA" id="ARBA00022989"/>
    </source>
</evidence>
<organism evidence="7 8">
    <name type="scientific">Ornithinibacillus bavariensis</name>
    <dbReference type="NCBI Taxonomy" id="545502"/>
    <lineage>
        <taxon>Bacteria</taxon>
        <taxon>Bacillati</taxon>
        <taxon>Bacillota</taxon>
        <taxon>Bacilli</taxon>
        <taxon>Bacillales</taxon>
        <taxon>Bacillaceae</taxon>
        <taxon>Ornithinibacillus</taxon>
    </lineage>
</organism>
<dbReference type="PANTHER" id="PTHR21716">
    <property type="entry name" value="TRANSMEMBRANE PROTEIN"/>
    <property type="match status" value="1"/>
</dbReference>